<name>A0A520N131_9GAMM</name>
<sequence>MTISDIEKNLRGQKKKFPPVDSWNPELCVGQEFFINREGEWFYNQSPVKNKRLINLFSTVLRKDANEYFLVTPVEKVPVKVEFAPYKIIDFNISANEVKLITNLNYEFVLNEINSTRLIQYKKTFIPLVNVRKNIEGFFNRNTYYKLVDFALEKKFIKNKHLYIPSNNENHIIGKIA</sequence>
<dbReference type="Proteomes" id="UP000319384">
    <property type="component" value="Unassembled WGS sequence"/>
</dbReference>
<feature type="domain" description="DUF1285" evidence="2">
    <location>
        <begin position="95"/>
        <end position="171"/>
    </location>
</feature>
<dbReference type="InterPro" id="IPR023361">
    <property type="entry name" value="DUF1285_beta_roll_sf"/>
</dbReference>
<evidence type="ECO:0000313" key="4">
    <source>
        <dbReference type="Proteomes" id="UP000319384"/>
    </source>
</evidence>
<accession>A0A520N131</accession>
<feature type="domain" description="DUF1285" evidence="1">
    <location>
        <begin position="18"/>
        <end position="82"/>
    </location>
</feature>
<dbReference type="InterPro" id="IPR048341">
    <property type="entry name" value="DUF1285_N"/>
</dbReference>
<dbReference type="AlphaFoldDB" id="A0A520N131"/>
<reference evidence="3 4" key="1">
    <citation type="submission" date="2019-02" db="EMBL/GenBank/DDBJ databases">
        <title>Prokaryotic population dynamics and viral predation in marine succession experiment using metagenomics: the confinement effect.</title>
        <authorList>
            <person name="Haro-Moreno J.M."/>
            <person name="Rodriguez-Valera F."/>
            <person name="Lopez-Perez M."/>
        </authorList>
    </citation>
    <scope>NUCLEOTIDE SEQUENCE [LARGE SCALE GENOMIC DNA]</scope>
    <source>
        <strain evidence="3">MED-G162</strain>
    </source>
</reference>
<dbReference type="Pfam" id="PF06938">
    <property type="entry name" value="DUF1285_N"/>
    <property type="match status" value="1"/>
</dbReference>
<evidence type="ECO:0000313" key="3">
    <source>
        <dbReference type="EMBL" id="RZO27136.1"/>
    </source>
</evidence>
<protein>
    <submittedName>
        <fullName evidence="3">DUF1285 domain-containing protein</fullName>
    </submittedName>
</protein>
<dbReference type="InterPro" id="IPR048342">
    <property type="entry name" value="DUF1285_C"/>
</dbReference>
<gene>
    <name evidence="3" type="ORF">EVA95_00980</name>
</gene>
<dbReference type="Gene3D" id="2.30.270.10">
    <property type="entry name" value="duf1285 protein"/>
    <property type="match status" value="1"/>
</dbReference>
<proteinExistence type="predicted"/>
<dbReference type="EMBL" id="SHBH01000004">
    <property type="protein sequence ID" value="RZO27136.1"/>
    <property type="molecule type" value="Genomic_DNA"/>
</dbReference>
<evidence type="ECO:0000259" key="2">
    <source>
        <dbReference type="Pfam" id="PF21028"/>
    </source>
</evidence>
<comment type="caution">
    <text evidence="3">The sequence shown here is derived from an EMBL/GenBank/DDBJ whole genome shotgun (WGS) entry which is preliminary data.</text>
</comment>
<dbReference type="Gene3D" id="3.10.540.10">
    <property type="entry name" value="duf1285 like domain"/>
    <property type="match status" value="1"/>
</dbReference>
<dbReference type="Pfam" id="PF21028">
    <property type="entry name" value="DUF1285_C"/>
    <property type="match status" value="1"/>
</dbReference>
<organism evidence="3 4">
    <name type="scientific">SAR86 cluster bacterium</name>
    <dbReference type="NCBI Taxonomy" id="2030880"/>
    <lineage>
        <taxon>Bacteria</taxon>
        <taxon>Pseudomonadati</taxon>
        <taxon>Pseudomonadota</taxon>
        <taxon>Gammaproteobacteria</taxon>
        <taxon>SAR86 cluster</taxon>
    </lineage>
</organism>
<evidence type="ECO:0000259" key="1">
    <source>
        <dbReference type="Pfam" id="PF06938"/>
    </source>
</evidence>